<dbReference type="AlphaFoldDB" id="A0A563VIS6"/>
<organism evidence="2 3">
    <name type="scientific">Hyella patelloides LEGE 07179</name>
    <dbReference type="NCBI Taxonomy" id="945734"/>
    <lineage>
        <taxon>Bacteria</taxon>
        <taxon>Bacillati</taxon>
        <taxon>Cyanobacteriota</taxon>
        <taxon>Cyanophyceae</taxon>
        <taxon>Pleurocapsales</taxon>
        <taxon>Hyellaceae</taxon>
        <taxon>Hyella</taxon>
    </lineage>
</organism>
<accession>A0A563VIS6</accession>
<sequence length="48" mass="5259">MFLIQDKVLLRSKALGLNSLLLAIYCAITGTAVNAIPIIVKISRLENF</sequence>
<keyword evidence="1" id="KW-0472">Membrane</keyword>
<dbReference type="RefSeq" id="WP_186375798.1">
    <property type="nucleotide sequence ID" value="NZ_LR213773.1"/>
</dbReference>
<evidence type="ECO:0000313" key="2">
    <source>
        <dbReference type="EMBL" id="VEP11322.1"/>
    </source>
</evidence>
<evidence type="ECO:0000256" key="1">
    <source>
        <dbReference type="SAM" id="Phobius"/>
    </source>
</evidence>
<reference evidence="2 3" key="1">
    <citation type="submission" date="2019-01" db="EMBL/GenBank/DDBJ databases">
        <authorList>
            <person name="Brito A."/>
        </authorList>
    </citation>
    <scope>NUCLEOTIDE SEQUENCE [LARGE SCALE GENOMIC DNA]</scope>
    <source>
        <strain evidence="2">1</strain>
    </source>
</reference>
<protein>
    <submittedName>
        <fullName evidence="2">Uncharacterized protein</fullName>
    </submittedName>
</protein>
<feature type="transmembrane region" description="Helical" evidence="1">
    <location>
        <begin position="20"/>
        <end position="40"/>
    </location>
</feature>
<proteinExistence type="predicted"/>
<keyword evidence="1" id="KW-1133">Transmembrane helix</keyword>
<name>A0A563VIS6_9CYAN</name>
<gene>
    <name evidence="2" type="ORF">H1P_100026</name>
</gene>
<keyword evidence="3" id="KW-1185">Reference proteome</keyword>
<dbReference type="EMBL" id="CAACVJ010000002">
    <property type="protein sequence ID" value="VEP11322.1"/>
    <property type="molecule type" value="Genomic_DNA"/>
</dbReference>
<evidence type="ECO:0000313" key="3">
    <source>
        <dbReference type="Proteomes" id="UP000320055"/>
    </source>
</evidence>
<dbReference type="Proteomes" id="UP000320055">
    <property type="component" value="Unassembled WGS sequence"/>
</dbReference>
<keyword evidence="1" id="KW-0812">Transmembrane</keyword>